<gene>
    <name evidence="4" type="ORF">PNK_1556</name>
</gene>
<dbReference type="PATRIC" id="fig|389348.3.peg.1743"/>
<protein>
    <submittedName>
        <fullName evidence="4">Glycosyl transferase family 2 protein</fullName>
    </submittedName>
</protein>
<name>A0A0U5JCE9_9BACT</name>
<keyword evidence="5" id="KW-1185">Reference proteome</keyword>
<feature type="repeat" description="TPR" evidence="2">
    <location>
        <begin position="270"/>
        <end position="303"/>
    </location>
</feature>
<dbReference type="InterPro" id="IPR001173">
    <property type="entry name" value="Glyco_trans_2-like"/>
</dbReference>
<dbReference type="Gene3D" id="3.90.550.10">
    <property type="entry name" value="Spore Coat Polysaccharide Biosynthesis Protein SpsA, Chain A"/>
    <property type="match status" value="1"/>
</dbReference>
<dbReference type="SMART" id="SM00028">
    <property type="entry name" value="TPR"/>
    <property type="match status" value="4"/>
</dbReference>
<evidence type="ECO:0000313" key="4">
    <source>
        <dbReference type="EMBL" id="CUI17166.1"/>
    </source>
</evidence>
<dbReference type="KEGG" id="pnl:PNK_1556"/>
<feature type="repeat" description="TPR" evidence="2">
    <location>
        <begin position="202"/>
        <end position="235"/>
    </location>
</feature>
<dbReference type="Gene3D" id="1.25.40.10">
    <property type="entry name" value="Tetratricopeptide repeat domain"/>
    <property type="match status" value="1"/>
</dbReference>
<dbReference type="RefSeq" id="WP_059061311.1">
    <property type="nucleotide sequence ID" value="NZ_LN879502.1"/>
</dbReference>
<keyword evidence="4" id="KW-0808">Transferase</keyword>
<reference evidence="5" key="1">
    <citation type="submission" date="2015-09" db="EMBL/GenBank/DDBJ databases">
        <authorList>
            <person name="Bertelli C."/>
        </authorList>
    </citation>
    <scope>NUCLEOTIDE SEQUENCE [LARGE SCALE GENOMIC DNA]</scope>
    <source>
        <strain evidence="5">KNic</strain>
    </source>
</reference>
<dbReference type="SUPFAM" id="SSF48452">
    <property type="entry name" value="TPR-like"/>
    <property type="match status" value="1"/>
</dbReference>
<evidence type="ECO:0000313" key="5">
    <source>
        <dbReference type="Proteomes" id="UP000069902"/>
    </source>
</evidence>
<dbReference type="InterPro" id="IPR019734">
    <property type="entry name" value="TPR_rpt"/>
</dbReference>
<dbReference type="InterPro" id="IPR029044">
    <property type="entry name" value="Nucleotide-diphossugar_trans"/>
</dbReference>
<dbReference type="Pfam" id="PF13181">
    <property type="entry name" value="TPR_8"/>
    <property type="match status" value="1"/>
</dbReference>
<dbReference type="PANTHER" id="PTHR43630">
    <property type="entry name" value="POLY-BETA-1,6-N-ACETYL-D-GLUCOSAMINE SYNTHASE"/>
    <property type="match status" value="1"/>
</dbReference>
<organism evidence="4 5">
    <name type="scientific">Candidatus Protochlamydia naegleriophila</name>
    <dbReference type="NCBI Taxonomy" id="389348"/>
    <lineage>
        <taxon>Bacteria</taxon>
        <taxon>Pseudomonadati</taxon>
        <taxon>Chlamydiota</taxon>
        <taxon>Chlamydiia</taxon>
        <taxon>Parachlamydiales</taxon>
        <taxon>Parachlamydiaceae</taxon>
        <taxon>Candidatus Protochlamydia</taxon>
    </lineage>
</organism>
<evidence type="ECO:0000259" key="3">
    <source>
        <dbReference type="Pfam" id="PF00535"/>
    </source>
</evidence>
<accession>A0A0U5JCE9</accession>
<feature type="repeat" description="TPR" evidence="2">
    <location>
        <begin position="236"/>
        <end position="269"/>
    </location>
</feature>
<evidence type="ECO:0000256" key="1">
    <source>
        <dbReference type="ARBA" id="ARBA00038494"/>
    </source>
</evidence>
<dbReference type="InterPro" id="IPR011990">
    <property type="entry name" value="TPR-like_helical_dom_sf"/>
</dbReference>
<dbReference type="InParanoid" id="A0A0U5JCE9"/>
<dbReference type="GO" id="GO:0016740">
    <property type="term" value="F:transferase activity"/>
    <property type="evidence" value="ECO:0007669"/>
    <property type="project" value="UniProtKB-KW"/>
</dbReference>
<proteinExistence type="inferred from homology"/>
<keyword evidence="2" id="KW-0802">TPR repeat</keyword>
<dbReference type="Pfam" id="PF00535">
    <property type="entry name" value="Glycos_transf_2"/>
    <property type="match status" value="1"/>
</dbReference>
<dbReference type="AlphaFoldDB" id="A0A0U5JCE9"/>
<dbReference type="Proteomes" id="UP000069902">
    <property type="component" value="Chromosome cPNK"/>
</dbReference>
<feature type="domain" description="Glycosyltransferase 2-like" evidence="3">
    <location>
        <begin position="9"/>
        <end position="130"/>
    </location>
</feature>
<evidence type="ECO:0000256" key="2">
    <source>
        <dbReference type="PROSITE-ProRule" id="PRU00339"/>
    </source>
</evidence>
<dbReference type="EMBL" id="LN879502">
    <property type="protein sequence ID" value="CUI17166.1"/>
    <property type="molecule type" value="Genomic_DNA"/>
</dbReference>
<dbReference type="SUPFAM" id="SSF53448">
    <property type="entry name" value="Nucleotide-diphospho-sugar transferases"/>
    <property type="match status" value="1"/>
</dbReference>
<feature type="repeat" description="TPR" evidence="2">
    <location>
        <begin position="304"/>
        <end position="337"/>
    </location>
</feature>
<dbReference type="CDD" id="cd02511">
    <property type="entry name" value="Beta4Glucosyltransferase"/>
    <property type="match status" value="1"/>
</dbReference>
<sequence length="392" mass="44988">MNNMSPLCLCLIVKNEAKYLRKCVDSVKNIVSQVVIVDTGSTDETLEIAQLLTTDCYQINFQNDFSQARNYALQYVKTPWVLFLDADESFESIDADNLLDYIKQAPSSVWGCQLTRYNFFGTGGWYTSKNLKAFRNTPSIRYEGTVSESVTQSIKRNGGEIVDAPVLLNHYGHCRSIENRNIKAHYYFKLMHGEIDKQPNNSRLMGYMGMILRTLGRFDEALEIAKKGVSLTPDSAHSHYCLAQVLRSTGSVEEALHHYKKAMECNPNDPMILNMIGLMNMSLKRYDGAEEAFLRAYHLNPLLVHIYVNLGLLYQLKGDIATALQYFEKVVERNKGFLHEDFASRLECDPYREFYYETIFKYCGLGYHIAYCKERIGNSQAVYYHGYEYAQA</sequence>
<dbReference type="STRING" id="389348.PNK_1556"/>
<dbReference type="PANTHER" id="PTHR43630:SF2">
    <property type="entry name" value="GLYCOSYLTRANSFERASE"/>
    <property type="match status" value="1"/>
</dbReference>
<comment type="similarity">
    <text evidence="1">Belongs to the glycosyltransferase 2 family. WaaE/KdtX subfamily.</text>
</comment>
<dbReference type="Pfam" id="PF12895">
    <property type="entry name" value="ANAPC3"/>
    <property type="match status" value="1"/>
</dbReference>
<dbReference type="PROSITE" id="PS50005">
    <property type="entry name" value="TPR"/>
    <property type="match status" value="4"/>
</dbReference>